<sequence length="497" mass="53346">MGSTFMGLETARRSLTTHQWALQATGNNVANASNPGYSRQRLSLGMTEQLSVNFGGTKAGQFGTGVRGETLARIRDLMIDQQYRDESVKNAYYATKEAAFGRMEDIVNEPSETGLAKSLDLFWASLQDLSVNPDDAGARSVVRQRAITLAETFNYMSSSLQKVQADLASEGDVVVKKVNDLMTKISQVNRQIGDAEPLGVLPNELYDERDRYMDELAQYMDFTRVPVDYTNGESRGNSQKVAEGRIDIVVSINGVDHKLVDGINGTVGSFDGLDMTDASGTDVALTHATMPNGKWKALVEMYGTDTPESGSVNGVYATMLKDLDEMAGKFASAFNTAHSNNRDAKGNAGTANFFEGTASAATIKVSDAVMNNLDLIAASQDGNIGDGSGALALANLKSATLSFDGSVQTDTSIGKYYQNVIGNMAVAADQSGRLAKSTFALMASSDQRRQAVSAVSLDEEMTMMIQYQHAYNAAARNITAVDEMLDKIINGMGVVGR</sequence>
<evidence type="ECO:0000256" key="6">
    <source>
        <dbReference type="ARBA" id="ARBA00023143"/>
    </source>
</evidence>
<dbReference type="SUPFAM" id="SSF64518">
    <property type="entry name" value="Phase 1 flagellin"/>
    <property type="match status" value="1"/>
</dbReference>
<feature type="domain" description="Flagellar basal-body/hook protein C-terminal" evidence="7">
    <location>
        <begin position="452"/>
        <end position="490"/>
    </location>
</feature>
<keyword evidence="6" id="KW-0975">Bacterial flagellum</keyword>
<keyword evidence="10" id="KW-1185">Reference proteome</keyword>
<protein>
    <recommendedName>
        <fullName evidence="4">Flagellar hook-associated protein 1</fullName>
    </recommendedName>
</protein>
<dbReference type="PANTHER" id="PTHR30033:SF1">
    <property type="entry name" value="FLAGELLAR HOOK-ASSOCIATED PROTEIN 1"/>
    <property type="match status" value="1"/>
</dbReference>
<keyword evidence="9" id="KW-0282">Flagellum</keyword>
<dbReference type="RefSeq" id="WP_214832059.1">
    <property type="nucleotide sequence ID" value="NZ_CP183077.1"/>
</dbReference>
<dbReference type="InterPro" id="IPR053927">
    <property type="entry name" value="FlgK_helical"/>
</dbReference>
<evidence type="ECO:0000256" key="5">
    <source>
        <dbReference type="ARBA" id="ARBA00022525"/>
    </source>
</evidence>
<dbReference type="EMBL" id="JASWER010000003">
    <property type="protein sequence ID" value="MDL5376586.1"/>
    <property type="molecule type" value="Genomic_DNA"/>
</dbReference>
<dbReference type="InterPro" id="IPR002371">
    <property type="entry name" value="FlgK"/>
</dbReference>
<dbReference type="NCBIfam" id="TIGR02492">
    <property type="entry name" value="flgK_ends"/>
    <property type="match status" value="1"/>
</dbReference>
<comment type="similarity">
    <text evidence="3">Belongs to the flagella basal body rod proteins family.</text>
</comment>
<evidence type="ECO:0000256" key="2">
    <source>
        <dbReference type="ARBA" id="ARBA00004613"/>
    </source>
</evidence>
<evidence type="ECO:0000256" key="1">
    <source>
        <dbReference type="ARBA" id="ARBA00004365"/>
    </source>
</evidence>
<dbReference type="Pfam" id="PF22638">
    <property type="entry name" value="FlgK_D1"/>
    <property type="match status" value="1"/>
</dbReference>
<evidence type="ECO:0000313" key="10">
    <source>
        <dbReference type="Proteomes" id="UP001230807"/>
    </source>
</evidence>
<comment type="caution">
    <text evidence="9">The sequence shown here is derived from an EMBL/GenBank/DDBJ whole genome shotgun (WGS) entry which is preliminary data.</text>
</comment>
<dbReference type="Pfam" id="PF06429">
    <property type="entry name" value="Flg_bbr_C"/>
    <property type="match status" value="1"/>
</dbReference>
<keyword evidence="9" id="KW-0969">Cilium</keyword>
<keyword evidence="5" id="KW-0964">Secreted</keyword>
<comment type="subcellular location">
    <subcellularLocation>
        <location evidence="1">Bacterial flagellum</location>
    </subcellularLocation>
    <subcellularLocation>
        <location evidence="2">Secreted</location>
    </subcellularLocation>
</comment>
<accession>A0ABT7MN32</accession>
<evidence type="ECO:0000313" key="9">
    <source>
        <dbReference type="EMBL" id="MDL5376586.1"/>
    </source>
</evidence>
<feature type="domain" description="Flagellar hook-associated protein FlgK helical" evidence="8">
    <location>
        <begin position="101"/>
        <end position="352"/>
    </location>
</feature>
<evidence type="ECO:0000259" key="7">
    <source>
        <dbReference type="Pfam" id="PF06429"/>
    </source>
</evidence>
<proteinExistence type="inferred from homology"/>
<dbReference type="InterPro" id="IPR010930">
    <property type="entry name" value="Flg_bb/hook_C_dom"/>
</dbReference>
<keyword evidence="9" id="KW-0966">Cell projection</keyword>
<organism evidence="9 10">
    <name type="scientific">Exiguobacterium mexicanum</name>
    <dbReference type="NCBI Taxonomy" id="340146"/>
    <lineage>
        <taxon>Bacteria</taxon>
        <taxon>Bacillati</taxon>
        <taxon>Bacillota</taxon>
        <taxon>Bacilli</taxon>
        <taxon>Bacillales</taxon>
        <taxon>Bacillales Family XII. Incertae Sedis</taxon>
        <taxon>Exiguobacterium</taxon>
    </lineage>
</organism>
<reference evidence="9 10" key="1">
    <citation type="submission" date="2023-06" db="EMBL/GenBank/DDBJ databases">
        <title>Influencing factors and mechanism of Cr(VI) reduction by facultative anaerobic Exiguobacterium sp. PY14.</title>
        <authorList>
            <person name="Zou L."/>
        </authorList>
    </citation>
    <scope>NUCLEOTIDE SEQUENCE [LARGE SCALE GENOMIC DNA]</scope>
    <source>
        <strain evidence="9 10">PY14</strain>
    </source>
</reference>
<dbReference type="Proteomes" id="UP001230807">
    <property type="component" value="Unassembled WGS sequence"/>
</dbReference>
<evidence type="ECO:0000256" key="3">
    <source>
        <dbReference type="ARBA" id="ARBA00009677"/>
    </source>
</evidence>
<gene>
    <name evidence="9" type="primary">flgK</name>
    <name evidence="9" type="ORF">QR695_06145</name>
</gene>
<name>A0ABT7MN32_9BACL</name>
<dbReference type="PANTHER" id="PTHR30033">
    <property type="entry name" value="FLAGELLAR HOOK-ASSOCIATED PROTEIN 1"/>
    <property type="match status" value="1"/>
</dbReference>
<evidence type="ECO:0000259" key="8">
    <source>
        <dbReference type="Pfam" id="PF22638"/>
    </source>
</evidence>
<evidence type="ECO:0000256" key="4">
    <source>
        <dbReference type="ARBA" id="ARBA00016244"/>
    </source>
</evidence>